<feature type="domain" description="PKD" evidence="2">
    <location>
        <begin position="101"/>
        <end position="160"/>
    </location>
</feature>
<dbReference type="InterPro" id="IPR000601">
    <property type="entry name" value="PKD_dom"/>
</dbReference>
<reference evidence="3 4" key="1">
    <citation type="submission" date="2024-09" db="EMBL/GenBank/DDBJ databases">
        <authorList>
            <person name="Lee S.D."/>
        </authorList>
    </citation>
    <scope>NUCLEOTIDE SEQUENCE [LARGE SCALE GENOMIC DNA]</scope>
    <source>
        <strain evidence="3 4">N8-3</strain>
    </source>
</reference>
<evidence type="ECO:0000313" key="4">
    <source>
        <dbReference type="Proteomes" id="UP001592531"/>
    </source>
</evidence>
<dbReference type="InterPro" id="IPR013783">
    <property type="entry name" value="Ig-like_fold"/>
</dbReference>
<dbReference type="SUPFAM" id="SSF49299">
    <property type="entry name" value="PKD domain"/>
    <property type="match status" value="1"/>
</dbReference>
<dbReference type="EMBL" id="JBHFAB010000009">
    <property type="protein sequence ID" value="MFC1417917.1"/>
    <property type="molecule type" value="Genomic_DNA"/>
</dbReference>
<proteinExistence type="predicted"/>
<feature type="signal peptide" evidence="1">
    <location>
        <begin position="1"/>
        <end position="18"/>
    </location>
</feature>
<dbReference type="PROSITE" id="PS50093">
    <property type="entry name" value="PKD"/>
    <property type="match status" value="1"/>
</dbReference>
<evidence type="ECO:0000313" key="3">
    <source>
        <dbReference type="EMBL" id="MFC1417917.1"/>
    </source>
</evidence>
<keyword evidence="1" id="KW-0732">Signal</keyword>
<comment type="caution">
    <text evidence="3">The sequence shown here is derived from an EMBL/GenBank/DDBJ whole genome shotgun (WGS) entry which is preliminary data.</text>
</comment>
<accession>A0ABV6VW20</accession>
<dbReference type="Gene3D" id="2.60.40.10">
    <property type="entry name" value="Immunoglobulins"/>
    <property type="match status" value="1"/>
</dbReference>
<dbReference type="Pfam" id="PF18911">
    <property type="entry name" value="PKD_4"/>
    <property type="match status" value="1"/>
</dbReference>
<feature type="chain" id="PRO_5046673078" evidence="1">
    <location>
        <begin position="19"/>
        <end position="550"/>
    </location>
</feature>
<evidence type="ECO:0000259" key="2">
    <source>
        <dbReference type="PROSITE" id="PS50093"/>
    </source>
</evidence>
<gene>
    <name evidence="3" type="ORF">ACEZDE_14880</name>
</gene>
<evidence type="ECO:0000256" key="1">
    <source>
        <dbReference type="SAM" id="SignalP"/>
    </source>
</evidence>
<keyword evidence="4" id="KW-1185">Reference proteome</keyword>
<dbReference type="InterPro" id="IPR035986">
    <property type="entry name" value="PKD_dom_sf"/>
</dbReference>
<organism evidence="3 4">
    <name type="scientific">Streptacidiphilus cavernicola</name>
    <dbReference type="NCBI Taxonomy" id="3342716"/>
    <lineage>
        <taxon>Bacteria</taxon>
        <taxon>Bacillati</taxon>
        <taxon>Actinomycetota</taxon>
        <taxon>Actinomycetes</taxon>
        <taxon>Kitasatosporales</taxon>
        <taxon>Streptomycetaceae</taxon>
        <taxon>Streptacidiphilus</taxon>
    </lineage>
</organism>
<sequence length="550" mass="55205">MTAAAAVSVALVPGLAFAAAPHAATAGAAKVLPATATPKVGFASAGARTFSSPAAKSVRVRTASGRGSAAAPQTVDPTLAVAVDAANTTGYGVALDVNVTSATGIALTATYDWGDGTTPGTGTLNGPGALQPTHEYAKLGTYTITVTVTDGQGDTVSNGVDFITLGSDYTAYGPTRLLDTRAGTGAAKAKVAAHGTVHLQVGGKGTIPAGATAAVLNVTVTDAVAPGFITAYDHGDTRPTTSNVNFVKGQTVPNQVIVPIGANGQVDLYNGSSGSVDLIADIAGYFTQSASSGYTPLAPYRIVDTRSGVGAPKKQLAGKASVAAQVAGNDKGKLPTSGITAVALNVTVTGSLSSGFLTVYPDGKSLPTASNVNFTKGQTIANSVIAPVGSDGKIRIYNGSGKAASVIVDVVGYYSTASKSVYVPVPPKRLIDTRAKGEGGPLSAYSYLPLSFSDGEPDITAFALNTTVTTTKASGYLAVAPDPNTQAQYDNRTAKPVALPAGSTLNWLRGQTVPNLVQASTGKNGIIDFFNASSGSSNLIIDIFGFYGND</sequence>
<protein>
    <submittedName>
        <fullName evidence="3">PKD domain-containing protein</fullName>
    </submittedName>
</protein>
<name>A0ABV6VW20_9ACTN</name>
<dbReference type="RefSeq" id="WP_380536474.1">
    <property type="nucleotide sequence ID" value="NZ_JBHFAB010000009.1"/>
</dbReference>
<dbReference type="Proteomes" id="UP001592531">
    <property type="component" value="Unassembled WGS sequence"/>
</dbReference>